<accession>A0AAE3EFG0</accession>
<dbReference type="EMBL" id="JAINWA010000001">
    <property type="protein sequence ID" value="MCD1653130.1"/>
    <property type="molecule type" value="Genomic_DNA"/>
</dbReference>
<protein>
    <submittedName>
        <fullName evidence="1">Uncharacterized protein</fullName>
    </submittedName>
</protein>
<organism evidence="1 2">
    <name type="scientific">Teretinema zuelzerae</name>
    <dbReference type="NCBI Taxonomy" id="156"/>
    <lineage>
        <taxon>Bacteria</taxon>
        <taxon>Pseudomonadati</taxon>
        <taxon>Spirochaetota</taxon>
        <taxon>Spirochaetia</taxon>
        <taxon>Spirochaetales</taxon>
        <taxon>Treponemataceae</taxon>
        <taxon>Teretinema</taxon>
    </lineage>
</organism>
<evidence type="ECO:0000313" key="2">
    <source>
        <dbReference type="Proteomes" id="UP001198163"/>
    </source>
</evidence>
<reference evidence="1" key="1">
    <citation type="submission" date="2021-08" db="EMBL/GenBank/DDBJ databases">
        <title>Comparative analyses of Brucepasteria parasyntrophica and Teretinema zuelzerae.</title>
        <authorList>
            <person name="Song Y."/>
            <person name="Brune A."/>
        </authorList>
    </citation>
    <scope>NUCLEOTIDE SEQUENCE</scope>
    <source>
        <strain evidence="1">DSM 1903</strain>
    </source>
</reference>
<keyword evidence="2" id="KW-1185">Reference proteome</keyword>
<dbReference type="Proteomes" id="UP001198163">
    <property type="component" value="Unassembled WGS sequence"/>
</dbReference>
<dbReference type="AlphaFoldDB" id="A0AAE3EFG0"/>
<proteinExistence type="predicted"/>
<sequence>MACLIFVSPLASPISASAEETITGVYSIQNAVEDYRGTRSFEISRNQYQEYVITADRSFESVAYYDAEHHELFCVIETAHQYNTLMKFRIEGGALTVYSLYSEKWNEYPGVDKK</sequence>
<evidence type="ECO:0000313" key="1">
    <source>
        <dbReference type="EMBL" id="MCD1653130.1"/>
    </source>
</evidence>
<comment type="caution">
    <text evidence="1">The sequence shown here is derived from an EMBL/GenBank/DDBJ whole genome shotgun (WGS) entry which is preliminary data.</text>
</comment>
<name>A0AAE3EFG0_9SPIR</name>
<dbReference type="RefSeq" id="WP_230752023.1">
    <property type="nucleotide sequence ID" value="NZ_JAINWA010000001.1"/>
</dbReference>
<gene>
    <name evidence="1" type="ORF">K7J14_00195</name>
</gene>